<sequence>MSAFCVFGMTETLARKAAERAWQKHLESLTKEVRAHLTPADETEWVKVKTEYHLAKGKTTQLSAPFDAPQFANDFIKLARASGRTSRLEVMRRAPLLDKNGAPRISKATKRQMIGWVPH</sequence>
<accession>A0A7T4AZB4</accession>
<name>A0A7T4AZB4_9BURK</name>
<dbReference type="AlphaFoldDB" id="A0A7T4AZB4"/>
<evidence type="ECO:0000313" key="1">
    <source>
        <dbReference type="EMBL" id="QQB32799.1"/>
    </source>
</evidence>
<gene>
    <name evidence="1" type="ORF">I6I07_19325</name>
</gene>
<dbReference type="RefSeq" id="WP_198483299.1">
    <property type="nucleotide sequence ID" value="NZ_CP065997.1"/>
</dbReference>
<dbReference type="EMBL" id="CP065997">
    <property type="protein sequence ID" value="QQB32799.1"/>
    <property type="molecule type" value="Genomic_DNA"/>
</dbReference>
<protein>
    <submittedName>
        <fullName evidence="1">Uncharacterized protein</fullName>
    </submittedName>
</protein>
<proteinExistence type="predicted"/>
<evidence type="ECO:0000313" key="2">
    <source>
        <dbReference type="Proteomes" id="UP000595231"/>
    </source>
</evidence>
<organism evidence="1 2">
    <name type="scientific">Achromobacter deleyi</name>
    <dbReference type="NCBI Taxonomy" id="1353891"/>
    <lineage>
        <taxon>Bacteria</taxon>
        <taxon>Pseudomonadati</taxon>
        <taxon>Pseudomonadota</taxon>
        <taxon>Betaproteobacteria</taxon>
        <taxon>Burkholderiales</taxon>
        <taxon>Alcaligenaceae</taxon>
        <taxon>Achromobacter</taxon>
    </lineage>
</organism>
<reference evidence="1 2" key="1">
    <citation type="submission" date="2020-12" db="EMBL/GenBank/DDBJ databases">
        <title>FDA dAtabase for Regulatory Grade micrObial Sequences (FDA-ARGOS): Supporting development and validation of Infectious Disease Dx tests.</title>
        <authorList>
            <person name="Sproer C."/>
            <person name="Gronow S."/>
            <person name="Severitt S."/>
            <person name="Schroder I."/>
            <person name="Tallon L."/>
            <person name="Sadzewicz L."/>
            <person name="Zhao X."/>
            <person name="Boylan J."/>
            <person name="Ott S."/>
            <person name="Bowen H."/>
            <person name="Vavikolanu K."/>
            <person name="Mehta A."/>
            <person name="Aluvathingal J."/>
            <person name="Nadendla S."/>
            <person name="Lowell S."/>
            <person name="Myers T."/>
            <person name="Yan Y."/>
            <person name="Sichtig H."/>
        </authorList>
    </citation>
    <scope>NUCLEOTIDE SEQUENCE [LARGE SCALE GENOMIC DNA]</scope>
    <source>
        <strain evidence="1 2">FDAARGOS_1050</strain>
    </source>
</reference>
<dbReference type="Proteomes" id="UP000595231">
    <property type="component" value="Chromosome"/>
</dbReference>